<dbReference type="AlphaFoldDB" id="A0A0B6DYL3"/>
<keyword evidence="2" id="KW-1003">Cell membrane</keyword>
<dbReference type="eggNOG" id="COG1807">
    <property type="taxonomic scope" value="Bacteria"/>
</dbReference>
<keyword evidence="3" id="KW-0328">Glycosyltransferase</keyword>
<feature type="transmembrane region" description="Helical" evidence="8">
    <location>
        <begin position="325"/>
        <end position="345"/>
    </location>
</feature>
<evidence type="ECO:0000256" key="2">
    <source>
        <dbReference type="ARBA" id="ARBA00022475"/>
    </source>
</evidence>
<dbReference type="GO" id="GO:0010041">
    <property type="term" value="P:response to iron(III) ion"/>
    <property type="evidence" value="ECO:0007669"/>
    <property type="project" value="TreeGrafter"/>
</dbReference>
<evidence type="ECO:0000256" key="7">
    <source>
        <dbReference type="ARBA" id="ARBA00023136"/>
    </source>
</evidence>
<name>A0A0B6DYL3_FRATU</name>
<dbReference type="HOGENOM" id="CLU_019200_3_1_6"/>
<dbReference type="KEGG" id="ftc:DA46_1138"/>
<sequence>MNKSKNSYYFDIFILLIIYIVYFFVFLGWRHLSIPDEGRYPEIAREMLSSGNWVTPTINGVPFLDKPPLYYWLEATSMHFFGITPLAIRLPQALFGILGCISIYVFGRYLYSRFAGVLASFILAANVLYFFEAHYANMDLIVATLLLIAFFLCLTSLKQTKTKNKRLLMYAAYFVSALAFLTKGLIAIVFPCMTIFVWMLITNNWYRLKELYVPTGAVLFVVIVTPWLVLAQQQNPDFLYFFFYFQQFYRFVGHGFNNAIGPWFYFVIILAVFLPFSILLLNRLFKGAKIIWQNRKQDSTTLLIALWCLLILIFFSIPSSKIVSYILPIFAPLSLLMALSLEKIIKNNDNVVMFKKMHLIASIIFLVAAVAVIIFSLTQKVLLNTDAPLVYTTLVAVSALIVAFSVKFSFKDQIRKAITLIIFALMLLNVLGQLIIPYFDLRTSEPLVDKVLKDSNSGTIFVYYNRPQPKHFILKEELKQKGYEEDLPILLNNNIYIVYNWNTYKPEIDNWSREFYYGINQYKQAHNGQWPKYLITYPEFTELLNNKDIIIFTPEKQLEKLKQTYPNINFEIKGRYNKNVVVSVVK</sequence>
<evidence type="ECO:0000256" key="4">
    <source>
        <dbReference type="ARBA" id="ARBA00022679"/>
    </source>
</evidence>
<dbReference type="GO" id="GO:0009103">
    <property type="term" value="P:lipopolysaccharide biosynthetic process"/>
    <property type="evidence" value="ECO:0007669"/>
    <property type="project" value="UniProtKB-ARBA"/>
</dbReference>
<feature type="transmembrane region" description="Helical" evidence="8">
    <location>
        <begin position="12"/>
        <end position="32"/>
    </location>
</feature>
<evidence type="ECO:0000259" key="9">
    <source>
        <dbReference type="Pfam" id="PF13231"/>
    </source>
</evidence>
<evidence type="ECO:0000256" key="1">
    <source>
        <dbReference type="ARBA" id="ARBA00004651"/>
    </source>
</evidence>
<feature type="transmembrane region" description="Helical" evidence="8">
    <location>
        <begin position="238"/>
        <end position="256"/>
    </location>
</feature>
<gene>
    <name evidence="11" type="ORF">FWI86_07615</name>
    <name evidence="10" type="ORF">FWJ04_06970</name>
</gene>
<feature type="transmembrane region" description="Helical" evidence="8">
    <location>
        <begin position="167"/>
        <end position="199"/>
    </location>
</feature>
<accession>A0A0B6DYL3</accession>
<feature type="transmembrane region" description="Helical" evidence="8">
    <location>
        <begin position="262"/>
        <end position="281"/>
    </location>
</feature>
<dbReference type="GO" id="GO:0016763">
    <property type="term" value="F:pentosyltransferase activity"/>
    <property type="evidence" value="ECO:0007669"/>
    <property type="project" value="TreeGrafter"/>
</dbReference>
<reference evidence="10" key="2">
    <citation type="submission" date="2020-02" db="EMBL/GenBank/DDBJ databases">
        <title>Using affinity propagation clustering for identifying bacterial clades and subclades with whole-genome sequences of Francisella tularensis.</title>
        <authorList>
            <person name="Homeier-Bachmann T."/>
            <person name="Abdel-Glil M.Y."/>
            <person name="Hackbart A."/>
            <person name="Hotzel H."/>
            <person name="Tomaso H."/>
        </authorList>
    </citation>
    <scope>NUCLEOTIDE SEQUENCE</scope>
    <source>
        <strain evidence="11">15T0085</strain>
        <strain evidence="10">17T1429</strain>
    </source>
</reference>
<evidence type="ECO:0000256" key="3">
    <source>
        <dbReference type="ARBA" id="ARBA00022676"/>
    </source>
</evidence>
<dbReference type="EMBL" id="JAAGKH010000054">
    <property type="protein sequence ID" value="NDR89356.1"/>
    <property type="molecule type" value="Genomic_DNA"/>
</dbReference>
<dbReference type="EMBL" id="JAAGJP010000055">
    <property type="protein sequence ID" value="NDS68870.1"/>
    <property type="molecule type" value="Genomic_DNA"/>
</dbReference>
<dbReference type="PANTHER" id="PTHR33908:SF3">
    <property type="entry name" value="UNDECAPRENYL PHOSPHATE-ALPHA-4-AMINO-4-DEOXY-L-ARABINOSE ARABINOSYL TRANSFERASE"/>
    <property type="match status" value="1"/>
</dbReference>
<dbReference type="RefSeq" id="WP_003016998.1">
    <property type="nucleotide sequence ID" value="NZ_CP009693.1"/>
</dbReference>
<feature type="transmembrane region" description="Helical" evidence="8">
    <location>
        <begin position="137"/>
        <end position="155"/>
    </location>
</feature>
<evidence type="ECO:0000256" key="5">
    <source>
        <dbReference type="ARBA" id="ARBA00022692"/>
    </source>
</evidence>
<feature type="transmembrane region" description="Helical" evidence="8">
    <location>
        <begin position="86"/>
        <end position="107"/>
    </location>
</feature>
<feature type="transmembrane region" description="Helical" evidence="8">
    <location>
        <begin position="211"/>
        <end position="231"/>
    </location>
</feature>
<feature type="domain" description="Glycosyltransferase RgtA/B/C/D-like" evidence="9">
    <location>
        <begin position="65"/>
        <end position="228"/>
    </location>
</feature>
<comment type="caution">
    <text evidence="10">The sequence shown here is derived from an EMBL/GenBank/DDBJ whole genome shotgun (WGS) entry which is preliminary data.</text>
</comment>
<keyword evidence="5 8" id="KW-0812">Transmembrane</keyword>
<evidence type="ECO:0000256" key="6">
    <source>
        <dbReference type="ARBA" id="ARBA00022989"/>
    </source>
</evidence>
<dbReference type="InterPro" id="IPR050297">
    <property type="entry name" value="LipidA_mod_glycosyltrf_83"/>
</dbReference>
<feature type="transmembrane region" description="Helical" evidence="8">
    <location>
        <begin position="302"/>
        <end position="319"/>
    </location>
</feature>
<dbReference type="PANTHER" id="PTHR33908">
    <property type="entry name" value="MANNOSYLTRANSFERASE YKCB-RELATED"/>
    <property type="match status" value="1"/>
</dbReference>
<feature type="transmembrane region" description="Helical" evidence="8">
    <location>
        <begin position="114"/>
        <end position="131"/>
    </location>
</feature>
<dbReference type="KEGG" id="ftv:CH67_2010"/>
<feature type="transmembrane region" description="Helical" evidence="8">
    <location>
        <begin position="389"/>
        <end position="410"/>
    </location>
</feature>
<evidence type="ECO:0000313" key="11">
    <source>
        <dbReference type="EMBL" id="NDS68870.1"/>
    </source>
</evidence>
<organism evidence="10">
    <name type="scientific">Francisella tularensis subsp. holarctica</name>
    <dbReference type="NCBI Taxonomy" id="119857"/>
    <lineage>
        <taxon>Bacteria</taxon>
        <taxon>Pseudomonadati</taxon>
        <taxon>Pseudomonadota</taxon>
        <taxon>Gammaproteobacteria</taxon>
        <taxon>Thiotrichales</taxon>
        <taxon>Francisellaceae</taxon>
        <taxon>Francisella</taxon>
    </lineage>
</organism>
<dbReference type="KEGG" id="ftz:CH68_1741"/>
<dbReference type="GO" id="GO:0005886">
    <property type="term" value="C:plasma membrane"/>
    <property type="evidence" value="ECO:0007669"/>
    <property type="project" value="UniProtKB-SubCell"/>
</dbReference>
<evidence type="ECO:0000313" key="10">
    <source>
        <dbReference type="EMBL" id="NDR89356.1"/>
    </source>
</evidence>
<proteinExistence type="predicted"/>
<evidence type="ECO:0000256" key="8">
    <source>
        <dbReference type="SAM" id="Phobius"/>
    </source>
</evidence>
<dbReference type="InterPro" id="IPR038731">
    <property type="entry name" value="RgtA/B/C-like"/>
</dbReference>
<feature type="transmembrane region" description="Helical" evidence="8">
    <location>
        <begin position="357"/>
        <end position="377"/>
    </location>
</feature>
<dbReference type="Pfam" id="PF13231">
    <property type="entry name" value="PMT_2"/>
    <property type="match status" value="1"/>
</dbReference>
<keyword evidence="7 8" id="KW-0472">Membrane</keyword>
<keyword evidence="6 8" id="KW-1133">Transmembrane helix</keyword>
<reference evidence="10" key="1">
    <citation type="submission" date="2019-08" db="EMBL/GenBank/DDBJ databases">
        <authorList>
            <person name="Busch A."/>
        </authorList>
    </citation>
    <scope>NUCLEOTIDE SEQUENCE</scope>
    <source>
        <strain evidence="11">15T0085</strain>
        <strain evidence="10">17T1429</strain>
    </source>
</reference>
<protein>
    <submittedName>
        <fullName evidence="10">Glycosyltransferase family 39 protein</fullName>
    </submittedName>
</protein>
<keyword evidence="4 10" id="KW-0808">Transferase</keyword>
<feature type="transmembrane region" description="Helical" evidence="8">
    <location>
        <begin position="417"/>
        <end position="439"/>
    </location>
</feature>
<comment type="subcellular location">
    <subcellularLocation>
        <location evidence="1">Cell membrane</location>
        <topology evidence="1">Multi-pass membrane protein</topology>
    </subcellularLocation>
</comment>
<dbReference type="OMA" id="YRYFTDH"/>